<accession>A0A2U3PVH0</accession>
<dbReference type="PANTHER" id="PTHR30572">
    <property type="entry name" value="MEMBRANE COMPONENT OF TRANSPORTER-RELATED"/>
    <property type="match status" value="1"/>
</dbReference>
<dbReference type="InterPro" id="IPR003838">
    <property type="entry name" value="ABC3_permease_C"/>
</dbReference>
<organism evidence="10 11">
    <name type="scientific">Bradyrhizobium vignae</name>
    <dbReference type="NCBI Taxonomy" id="1549949"/>
    <lineage>
        <taxon>Bacteria</taxon>
        <taxon>Pseudomonadati</taxon>
        <taxon>Pseudomonadota</taxon>
        <taxon>Alphaproteobacteria</taxon>
        <taxon>Hyphomicrobiales</taxon>
        <taxon>Nitrobacteraceae</taxon>
        <taxon>Bradyrhizobium</taxon>
    </lineage>
</organism>
<reference evidence="10 11" key="1">
    <citation type="submission" date="2018-03" db="EMBL/GenBank/DDBJ databases">
        <authorList>
            <person name="Gully D."/>
        </authorList>
    </citation>
    <scope>NUCLEOTIDE SEQUENCE [LARGE SCALE GENOMIC DNA]</scope>
    <source>
        <strain evidence="10">ORS3257</strain>
    </source>
</reference>
<feature type="transmembrane region" description="Helical" evidence="7">
    <location>
        <begin position="23"/>
        <end position="44"/>
    </location>
</feature>
<dbReference type="KEGG" id="bvz:BRAD3257_2022"/>
<dbReference type="Pfam" id="PF02687">
    <property type="entry name" value="FtsX"/>
    <property type="match status" value="1"/>
</dbReference>
<gene>
    <name evidence="10" type="ORF">BRAD3257_2022</name>
</gene>
<dbReference type="Proteomes" id="UP000246085">
    <property type="component" value="Chromosome BRAD3257"/>
</dbReference>
<keyword evidence="3 7" id="KW-0812">Transmembrane</keyword>
<feature type="transmembrane region" description="Helical" evidence="7">
    <location>
        <begin position="278"/>
        <end position="301"/>
    </location>
</feature>
<evidence type="ECO:0000256" key="3">
    <source>
        <dbReference type="ARBA" id="ARBA00022692"/>
    </source>
</evidence>
<evidence type="ECO:0000313" key="11">
    <source>
        <dbReference type="Proteomes" id="UP000246085"/>
    </source>
</evidence>
<dbReference type="GO" id="GO:0005886">
    <property type="term" value="C:plasma membrane"/>
    <property type="evidence" value="ECO:0007669"/>
    <property type="project" value="UniProtKB-SubCell"/>
</dbReference>
<feature type="transmembrane region" description="Helical" evidence="7">
    <location>
        <begin position="336"/>
        <end position="358"/>
    </location>
</feature>
<name>A0A2U3PVH0_9BRAD</name>
<protein>
    <submittedName>
        <fullName evidence="10">Export ABC transporter permease</fullName>
    </submittedName>
</protein>
<comment type="subcellular location">
    <subcellularLocation>
        <location evidence="1">Cell membrane</location>
        <topology evidence="1">Multi-pass membrane protein</topology>
    </subcellularLocation>
</comment>
<evidence type="ECO:0000256" key="5">
    <source>
        <dbReference type="ARBA" id="ARBA00023136"/>
    </source>
</evidence>
<dbReference type="AlphaFoldDB" id="A0A2U3PVH0"/>
<feature type="domain" description="MacB-like periplasmic core" evidence="9">
    <location>
        <begin position="21"/>
        <end position="248"/>
    </location>
</feature>
<evidence type="ECO:0000256" key="6">
    <source>
        <dbReference type="ARBA" id="ARBA00038076"/>
    </source>
</evidence>
<sequence length="407" mass="42753">MRLATTLVPAVHALRVHRLRTGLALLGICFGVAAIVLIVVLGSTTRAKLDAEIRELGADVLLVLPGPARSKGAWSTKGKPAVTEADGEAIAQEISGLAAVAPALRGSTQVVAGNRNQSTTVRGVTPGMFEARPWPLTTGRPLVEEDVRRSAKVALLAHGIARTLFGDEDPTGQVVRIKQIPFVVAGVLEEKGHSLDGDDLDNQIFIPITTARKRVLGFFRGHPTAVGGITLRVANTAEMERLSGGVRALLRERHRINDLDDFVVRDLASAQRAQSRSAWLTTLMLAGAAAVSLVVGGVGIMNVMLVSVSERRQEIGLRMAIGARRREIGCQFMIEAGLLALLGSGVGVVLGVCGALLFGAGPAIERPETGLVILCAVGAATLITIVSSLYPSRKAARLDPAEALTQG</sequence>
<dbReference type="PANTHER" id="PTHR30572:SF4">
    <property type="entry name" value="ABC TRANSPORTER PERMEASE YTRF"/>
    <property type="match status" value="1"/>
</dbReference>
<comment type="similarity">
    <text evidence="6">Belongs to the ABC-4 integral membrane protein family.</text>
</comment>
<feature type="domain" description="ABC3 transporter permease C-terminal" evidence="8">
    <location>
        <begin position="288"/>
        <end position="400"/>
    </location>
</feature>
<evidence type="ECO:0000313" key="10">
    <source>
        <dbReference type="EMBL" id="SPP93119.1"/>
    </source>
</evidence>
<keyword evidence="4 7" id="KW-1133">Transmembrane helix</keyword>
<evidence type="ECO:0000259" key="8">
    <source>
        <dbReference type="Pfam" id="PF02687"/>
    </source>
</evidence>
<dbReference type="InterPro" id="IPR050250">
    <property type="entry name" value="Macrolide_Exporter_MacB"/>
</dbReference>
<dbReference type="InterPro" id="IPR025857">
    <property type="entry name" value="MacB_PCD"/>
</dbReference>
<keyword evidence="2" id="KW-1003">Cell membrane</keyword>
<proteinExistence type="inferred from homology"/>
<dbReference type="GO" id="GO:0022857">
    <property type="term" value="F:transmembrane transporter activity"/>
    <property type="evidence" value="ECO:0007669"/>
    <property type="project" value="TreeGrafter"/>
</dbReference>
<evidence type="ECO:0000259" key="9">
    <source>
        <dbReference type="Pfam" id="PF12704"/>
    </source>
</evidence>
<dbReference type="EMBL" id="LS398110">
    <property type="protein sequence ID" value="SPP93119.1"/>
    <property type="molecule type" value="Genomic_DNA"/>
</dbReference>
<feature type="transmembrane region" description="Helical" evidence="7">
    <location>
        <begin position="370"/>
        <end position="390"/>
    </location>
</feature>
<dbReference type="RefSeq" id="WP_122401566.1">
    <property type="nucleotide sequence ID" value="NZ_LS398110.1"/>
</dbReference>
<evidence type="ECO:0000256" key="7">
    <source>
        <dbReference type="SAM" id="Phobius"/>
    </source>
</evidence>
<keyword evidence="5 7" id="KW-0472">Membrane</keyword>
<dbReference type="Pfam" id="PF12704">
    <property type="entry name" value="MacB_PCD"/>
    <property type="match status" value="1"/>
</dbReference>
<evidence type="ECO:0000256" key="1">
    <source>
        <dbReference type="ARBA" id="ARBA00004651"/>
    </source>
</evidence>
<evidence type="ECO:0000256" key="4">
    <source>
        <dbReference type="ARBA" id="ARBA00022989"/>
    </source>
</evidence>
<evidence type="ECO:0000256" key="2">
    <source>
        <dbReference type="ARBA" id="ARBA00022475"/>
    </source>
</evidence>